<evidence type="ECO:0000256" key="4">
    <source>
        <dbReference type="ARBA" id="ARBA00022989"/>
    </source>
</evidence>
<feature type="transmembrane region" description="Helical" evidence="6">
    <location>
        <begin position="44"/>
        <end position="63"/>
    </location>
</feature>
<name>A0A845R0V0_9CLOT</name>
<comment type="subcellular location">
    <subcellularLocation>
        <location evidence="1">Cell membrane</location>
        <topology evidence="1">Multi-pass membrane protein</topology>
    </subcellularLocation>
</comment>
<evidence type="ECO:0000313" key="9">
    <source>
        <dbReference type="Proteomes" id="UP000467132"/>
    </source>
</evidence>
<feature type="domain" description="Cardiolipin synthase N-terminal" evidence="7">
    <location>
        <begin position="25"/>
        <end position="65"/>
    </location>
</feature>
<keyword evidence="9" id="KW-1185">Reference proteome</keyword>
<dbReference type="GO" id="GO:0005886">
    <property type="term" value="C:plasma membrane"/>
    <property type="evidence" value="ECO:0007669"/>
    <property type="project" value="UniProtKB-SubCell"/>
</dbReference>
<comment type="caution">
    <text evidence="8">The sequence shown here is derived from an EMBL/GenBank/DDBJ whole genome shotgun (WGS) entry which is preliminary data.</text>
</comment>
<evidence type="ECO:0000256" key="1">
    <source>
        <dbReference type="ARBA" id="ARBA00004651"/>
    </source>
</evidence>
<keyword evidence="3 6" id="KW-0812">Transmembrane</keyword>
<dbReference type="AlphaFoldDB" id="A0A845R0V0"/>
<protein>
    <submittedName>
        <fullName evidence="8">PLDc_N domain-containing protein</fullName>
    </submittedName>
</protein>
<dbReference type="Pfam" id="PF13396">
    <property type="entry name" value="PLDc_N"/>
    <property type="match status" value="1"/>
</dbReference>
<evidence type="ECO:0000256" key="2">
    <source>
        <dbReference type="ARBA" id="ARBA00022475"/>
    </source>
</evidence>
<dbReference type="InterPro" id="IPR027379">
    <property type="entry name" value="CLS_N"/>
</dbReference>
<evidence type="ECO:0000313" key="8">
    <source>
        <dbReference type="EMBL" id="NBI08325.1"/>
    </source>
</evidence>
<feature type="transmembrane region" description="Helical" evidence="6">
    <location>
        <begin position="12"/>
        <end position="32"/>
    </location>
</feature>
<evidence type="ECO:0000256" key="6">
    <source>
        <dbReference type="SAM" id="Phobius"/>
    </source>
</evidence>
<accession>A0A845R0V0</accession>
<sequence>MLEGFSTMEIIKMLLPVIILEFGLKIFCIISIYKNGVKNVNKIVWILVVLFISTIGPIVFLIFGRRNNYDN</sequence>
<dbReference type="OrthoDB" id="3243324at2"/>
<gene>
    <name evidence="8" type="ORF">D3Z33_15840</name>
</gene>
<reference evidence="8 9" key="1">
    <citation type="submission" date="2018-08" db="EMBL/GenBank/DDBJ databases">
        <title>Murine metabolic-syndrome-specific gut microbial biobank.</title>
        <authorList>
            <person name="Liu C."/>
        </authorList>
    </citation>
    <scope>NUCLEOTIDE SEQUENCE [LARGE SCALE GENOMIC DNA]</scope>
    <source>
        <strain evidence="8 9">583</strain>
    </source>
</reference>
<keyword evidence="5 6" id="KW-0472">Membrane</keyword>
<dbReference type="RefSeq" id="WP_160198785.1">
    <property type="nucleotide sequence ID" value="NZ_QXXA01000029.1"/>
</dbReference>
<keyword evidence="4 6" id="KW-1133">Transmembrane helix</keyword>
<keyword evidence="2" id="KW-1003">Cell membrane</keyword>
<dbReference type="EMBL" id="QXXA01000029">
    <property type="protein sequence ID" value="NBI08325.1"/>
    <property type="molecule type" value="Genomic_DNA"/>
</dbReference>
<evidence type="ECO:0000256" key="5">
    <source>
        <dbReference type="ARBA" id="ARBA00023136"/>
    </source>
</evidence>
<dbReference type="Proteomes" id="UP000467132">
    <property type="component" value="Unassembled WGS sequence"/>
</dbReference>
<organism evidence="8 9">
    <name type="scientific">Senegalia massiliensis</name>
    <dbReference type="NCBI Taxonomy" id="1720316"/>
    <lineage>
        <taxon>Bacteria</taxon>
        <taxon>Bacillati</taxon>
        <taxon>Bacillota</taxon>
        <taxon>Clostridia</taxon>
        <taxon>Eubacteriales</taxon>
        <taxon>Clostridiaceae</taxon>
        <taxon>Senegalia</taxon>
    </lineage>
</organism>
<evidence type="ECO:0000259" key="7">
    <source>
        <dbReference type="Pfam" id="PF13396"/>
    </source>
</evidence>
<proteinExistence type="predicted"/>
<evidence type="ECO:0000256" key="3">
    <source>
        <dbReference type="ARBA" id="ARBA00022692"/>
    </source>
</evidence>